<dbReference type="InterPro" id="IPR011990">
    <property type="entry name" value="TPR-like_helical_dom_sf"/>
</dbReference>
<comment type="subcellular location">
    <subcellularLocation>
        <location evidence="1">Cell outer membrane</location>
    </subcellularLocation>
</comment>
<dbReference type="Gene3D" id="3.30.1330.60">
    <property type="entry name" value="OmpA-like domain"/>
    <property type="match status" value="1"/>
</dbReference>
<dbReference type="SUPFAM" id="SSF49478">
    <property type="entry name" value="Cna protein B-type domain"/>
    <property type="match status" value="1"/>
</dbReference>
<dbReference type="Proteomes" id="UP001597344">
    <property type="component" value="Unassembled WGS sequence"/>
</dbReference>
<dbReference type="PROSITE" id="PS51123">
    <property type="entry name" value="OMPA_2"/>
    <property type="match status" value="1"/>
</dbReference>
<keyword evidence="7" id="KW-1185">Reference proteome</keyword>
<dbReference type="CDD" id="cd07185">
    <property type="entry name" value="OmpA_C-like"/>
    <property type="match status" value="1"/>
</dbReference>
<dbReference type="EMBL" id="JBHUHY010000016">
    <property type="protein sequence ID" value="MFD2188169.1"/>
    <property type="molecule type" value="Genomic_DNA"/>
</dbReference>
<evidence type="ECO:0000256" key="4">
    <source>
        <dbReference type="PROSITE-ProRule" id="PRU00473"/>
    </source>
</evidence>
<dbReference type="InterPro" id="IPR006665">
    <property type="entry name" value="OmpA-like"/>
</dbReference>
<dbReference type="InterPro" id="IPR050330">
    <property type="entry name" value="Bact_OuterMem_StrucFunc"/>
</dbReference>
<evidence type="ECO:0000259" key="5">
    <source>
        <dbReference type="PROSITE" id="PS51123"/>
    </source>
</evidence>
<feature type="domain" description="OmpA-like" evidence="5">
    <location>
        <begin position="536"/>
        <end position="657"/>
    </location>
</feature>
<keyword evidence="3" id="KW-0998">Cell outer membrane</keyword>
<sequence length="657" mass="74702">MNLNNYMVHLSLCILISFMSYSQEKRLEKADESFNRFAFVDARKIYLQVAESGYESLELFKKLGDSYYFNAQLEEAVTWYEKLTSNYAEEIDPEYLFRYSQSLKSVERYDEADKVMEKFITLTGNDQRAEYFMNTRDYLKFIEMQSGKFRLLKLSVNSKFSDYAPSFDNQGQLVFASSRGGGSGMTKTIHEWNEMPFLDLFASNMIAANGILQTPKKLKGKINSKFHESSTSFSQDGKTVYFTRNNYTKKKLGSNTQGTILLKIYRATLEENKWTNIEELPFNSDEYSVAHPALTADGTKLYFASDMPDSRGLSDLYVVDINTDGTFGEPKNLGDKINTEGRETFPYVSDSGRLYFASDGHIGLGGLDVFVAVPEGLDEFSIPYNVGKPVNSDEDDFTFVLNETTKIGYFASNRSGGKGNDDIYSFKQTGELITECNQYVTGVVTDATSKEKLEEVEVILMDDKNNELQRTTTGKDGKYKFDLECDIAYIVRATKATYTPTETLLTTNNVLEFEHDLALQLTQGRLDGRKEFRRGDDLALILDLEPIYFDLNKFLIRPDAEVELQQIIAALKEYPQLKIDVRSHTDSRADDNYNMLLSEKRAKSTIKYIIEKGGIDPSRVTGRGYGETALVNKCSNGVECSDEEHQLNRRSEFIVVE</sequence>
<dbReference type="SUPFAM" id="SSF82171">
    <property type="entry name" value="DPP6 N-terminal domain-like"/>
    <property type="match status" value="1"/>
</dbReference>
<dbReference type="PANTHER" id="PTHR30329:SF21">
    <property type="entry name" value="LIPOPROTEIN YIAD-RELATED"/>
    <property type="match status" value="1"/>
</dbReference>
<organism evidence="6 7">
    <name type="scientific">Aquimarina celericrescens</name>
    <dbReference type="NCBI Taxonomy" id="1964542"/>
    <lineage>
        <taxon>Bacteria</taxon>
        <taxon>Pseudomonadati</taxon>
        <taxon>Bacteroidota</taxon>
        <taxon>Flavobacteriia</taxon>
        <taxon>Flavobacteriales</taxon>
        <taxon>Flavobacteriaceae</taxon>
        <taxon>Aquimarina</taxon>
    </lineage>
</organism>
<dbReference type="Gene3D" id="2.120.10.30">
    <property type="entry name" value="TolB, C-terminal domain"/>
    <property type="match status" value="1"/>
</dbReference>
<name>A0ABW5AYR7_9FLAO</name>
<reference evidence="7" key="1">
    <citation type="journal article" date="2019" name="Int. J. Syst. Evol. Microbiol.">
        <title>The Global Catalogue of Microorganisms (GCM) 10K type strain sequencing project: providing services to taxonomists for standard genome sequencing and annotation.</title>
        <authorList>
            <consortium name="The Broad Institute Genomics Platform"/>
            <consortium name="The Broad Institute Genome Sequencing Center for Infectious Disease"/>
            <person name="Wu L."/>
            <person name="Ma J."/>
        </authorList>
    </citation>
    <scope>NUCLEOTIDE SEQUENCE [LARGE SCALE GENOMIC DNA]</scope>
    <source>
        <strain evidence="7">DT92</strain>
    </source>
</reference>
<proteinExistence type="predicted"/>
<dbReference type="Pfam" id="PF07676">
    <property type="entry name" value="PD40"/>
    <property type="match status" value="4"/>
</dbReference>
<dbReference type="Gene3D" id="1.25.40.10">
    <property type="entry name" value="Tetratricopeptide repeat domain"/>
    <property type="match status" value="1"/>
</dbReference>
<dbReference type="InterPro" id="IPR036737">
    <property type="entry name" value="OmpA-like_sf"/>
</dbReference>
<dbReference type="PRINTS" id="PR01021">
    <property type="entry name" value="OMPADOMAIN"/>
</dbReference>
<dbReference type="Gene3D" id="2.60.40.1120">
    <property type="entry name" value="Carboxypeptidase-like, regulatory domain"/>
    <property type="match status" value="1"/>
</dbReference>
<comment type="caution">
    <text evidence="6">The sequence shown here is derived from an EMBL/GenBank/DDBJ whole genome shotgun (WGS) entry which is preliminary data.</text>
</comment>
<dbReference type="Pfam" id="PF00691">
    <property type="entry name" value="OmpA"/>
    <property type="match status" value="1"/>
</dbReference>
<dbReference type="InterPro" id="IPR011042">
    <property type="entry name" value="6-blade_b-propeller_TolB-like"/>
</dbReference>
<keyword evidence="2 4" id="KW-0472">Membrane</keyword>
<dbReference type="RefSeq" id="WP_378321187.1">
    <property type="nucleotide sequence ID" value="NZ_JBHUHY010000016.1"/>
</dbReference>
<evidence type="ECO:0000256" key="2">
    <source>
        <dbReference type="ARBA" id="ARBA00023136"/>
    </source>
</evidence>
<dbReference type="InterPro" id="IPR006664">
    <property type="entry name" value="OMP_bac"/>
</dbReference>
<accession>A0ABW5AYR7</accession>
<evidence type="ECO:0000313" key="6">
    <source>
        <dbReference type="EMBL" id="MFD2188169.1"/>
    </source>
</evidence>
<evidence type="ECO:0000256" key="3">
    <source>
        <dbReference type="ARBA" id="ARBA00023237"/>
    </source>
</evidence>
<evidence type="ECO:0000256" key="1">
    <source>
        <dbReference type="ARBA" id="ARBA00004442"/>
    </source>
</evidence>
<dbReference type="SUPFAM" id="SSF48452">
    <property type="entry name" value="TPR-like"/>
    <property type="match status" value="1"/>
</dbReference>
<gene>
    <name evidence="6" type="ORF">ACFSJT_15305</name>
</gene>
<dbReference type="PANTHER" id="PTHR30329">
    <property type="entry name" value="STATOR ELEMENT OF FLAGELLAR MOTOR COMPLEX"/>
    <property type="match status" value="1"/>
</dbReference>
<dbReference type="InterPro" id="IPR011659">
    <property type="entry name" value="WD40"/>
</dbReference>
<dbReference type="SUPFAM" id="SSF103088">
    <property type="entry name" value="OmpA-like"/>
    <property type="match status" value="1"/>
</dbReference>
<evidence type="ECO:0000313" key="7">
    <source>
        <dbReference type="Proteomes" id="UP001597344"/>
    </source>
</evidence>
<protein>
    <submittedName>
        <fullName evidence="6">OmpA family protein</fullName>
    </submittedName>
</protein>